<reference evidence="2 3" key="1">
    <citation type="submission" date="2020-03" db="EMBL/GenBank/DDBJ databases">
        <title>Leucobacter sp. nov., isolated from beetles.</title>
        <authorList>
            <person name="Hyun D.-W."/>
            <person name="Bae J.-W."/>
        </authorList>
    </citation>
    <scope>NUCLEOTIDE SEQUENCE [LARGE SCALE GENOMIC DNA]</scope>
    <source>
        <strain evidence="2 3">HDW9C</strain>
    </source>
</reference>
<name>A0A6G7XFY7_9MICO</name>
<sequence length="1228" mass="136481">MEYICFFHPRLKGFSPEELCKECGRRFDFPSQNPPKTIHGLIVESELGRGFYAVSYRVRNPRTGVATVMKVTPKGVYEPPDPNCEARGGYGERRDFENESKTHVALQEISEIAHIIEWGGDTEEFGGVPLEVFWTQMELVRGETIDHYYSKGDILSPRTIAQVAEDLLTLSEKLELKGIYHNDLHGGNAAIVELAPENQRRRAIDPSIAVKVFDIGSAAKTDGADFAPKRFSDLEQISSQIHRLLDRFDDSVSSSEIVPSDVRLSAQLRKVAQTYAQVDWKSRRSTASDMLHEVRRAYTLSVNPEQYRPIEFQSVQDHYNAQTLPPAYAKTLIHDPDGLWTKAMTSAGPQLVVGMRGCGKTMLLRSLEWSAHAVLNRGENQNDARVRLEEQSYLGLFVSCAYLLRAPREQVGRGALQRLYLAYAREAVRAALTCEVHNLGEIQPEAMDRLCELIKATVPTFELKGDAASFHQVELELSKAIQRDVPDHVRRAFVPLEAFTELAKGIRSLVDIWESKTVLFLLDDVSKRFVSEEDLTDLLTQFCLKSETFGFKISTETQTQVLHSPSGERALEGRDYQVFDLGERVLQALSGRKGSRFLAEILDRRQRLVGGELSISAKAKLGDQSLRALAEAIRTSGPEDSPGRKSYYHGLSALAAVCVGDIGDVLQIFHKMTTDVSPTEKVSPKHQHRVFVDEGRLRLLSLVKLEVDDAWYFNHSVAFASASYQELVQRERIRQYADIFIEIDSSDKSAFQRLMALVDKGVYIIIGFRQRSKTIEGDPIYQFALRFRKLFGLYHGMPLSNRDRFELNGEDVPKWLKEPTSEILTSLGGSSDSGAYGWLPQILDDEEELLDVQPGQSIFELEAAPAPTLFDDKSFAEDKGDEAKSGAPRTANNVAIDELPIGPDTLNWASATLVAAVGFEDRASESLEMLAKQGVTSVGSLVLARYAEAGNAVDIETACSKLSSRIQHFDVDTARDPSKMVEELVESFPEGPVIVDVSGLTKPLIYCFTNTVLRSRHRLFIVHSAAKMYFPAPEELSPMLKLLDSGKFPEGLRGLDAITPGEGTSFQSVTIGEPWIDASLRSLLIAFVTLKYRRLDAILGGISADKIIGVRTTHSTAPKGAESRAIGMISDYLVSGQNGVLRSAGAMDAKVTYDLLMEYYDEYVLDDAYRIDVALTGTKMQTVGVGAFSAVGKIASVLYSAPANRDTTRFTKGIGRTRLFELTVKRSR</sequence>
<dbReference type="GO" id="GO:0005524">
    <property type="term" value="F:ATP binding"/>
    <property type="evidence" value="ECO:0007669"/>
    <property type="project" value="InterPro"/>
</dbReference>
<dbReference type="KEGG" id="lvi:G7068_09815"/>
<dbReference type="InterPro" id="IPR011009">
    <property type="entry name" value="Kinase-like_dom_sf"/>
</dbReference>
<evidence type="ECO:0000259" key="1">
    <source>
        <dbReference type="PROSITE" id="PS50011"/>
    </source>
</evidence>
<dbReference type="SUPFAM" id="SSF56112">
    <property type="entry name" value="Protein kinase-like (PK-like)"/>
    <property type="match status" value="1"/>
</dbReference>
<feature type="domain" description="Protein kinase" evidence="1">
    <location>
        <begin position="41"/>
        <end position="351"/>
    </location>
</feature>
<dbReference type="Proteomes" id="UP000502677">
    <property type="component" value="Chromosome"/>
</dbReference>
<evidence type="ECO:0000313" key="2">
    <source>
        <dbReference type="EMBL" id="QIK63463.1"/>
    </source>
</evidence>
<proteinExistence type="predicted"/>
<protein>
    <recommendedName>
        <fullName evidence="1">Protein kinase domain-containing protein</fullName>
    </recommendedName>
</protein>
<organism evidence="2 3">
    <name type="scientific">Leucobacter viscericola</name>
    <dbReference type="NCBI Taxonomy" id="2714935"/>
    <lineage>
        <taxon>Bacteria</taxon>
        <taxon>Bacillati</taxon>
        <taxon>Actinomycetota</taxon>
        <taxon>Actinomycetes</taxon>
        <taxon>Micrococcales</taxon>
        <taxon>Microbacteriaceae</taxon>
        <taxon>Leucobacter</taxon>
    </lineage>
</organism>
<dbReference type="Pfam" id="PF24389">
    <property type="entry name" value="ORC-CDC6-like"/>
    <property type="match status" value="1"/>
</dbReference>
<dbReference type="GO" id="GO:0004672">
    <property type="term" value="F:protein kinase activity"/>
    <property type="evidence" value="ECO:0007669"/>
    <property type="project" value="InterPro"/>
</dbReference>
<gene>
    <name evidence="2" type="ORF">G7068_09815</name>
</gene>
<dbReference type="RefSeq" id="WP_166291594.1">
    <property type="nucleotide sequence ID" value="NZ_CP049863.1"/>
</dbReference>
<dbReference type="InterPro" id="IPR056955">
    <property type="entry name" value="ORC-CDC6-like"/>
</dbReference>
<accession>A0A6G7XFY7</accession>
<dbReference type="Gene3D" id="1.10.510.10">
    <property type="entry name" value="Transferase(Phosphotransferase) domain 1"/>
    <property type="match status" value="1"/>
</dbReference>
<keyword evidence="3" id="KW-1185">Reference proteome</keyword>
<dbReference type="InterPro" id="IPR000719">
    <property type="entry name" value="Prot_kinase_dom"/>
</dbReference>
<dbReference type="EMBL" id="CP049863">
    <property type="protein sequence ID" value="QIK63463.1"/>
    <property type="molecule type" value="Genomic_DNA"/>
</dbReference>
<dbReference type="PROSITE" id="PS50011">
    <property type="entry name" value="PROTEIN_KINASE_DOM"/>
    <property type="match status" value="1"/>
</dbReference>
<dbReference type="AlphaFoldDB" id="A0A6G7XFY7"/>
<evidence type="ECO:0000313" key="3">
    <source>
        <dbReference type="Proteomes" id="UP000502677"/>
    </source>
</evidence>